<dbReference type="InterPro" id="IPR005801">
    <property type="entry name" value="ADC_synthase"/>
</dbReference>
<dbReference type="InterPro" id="IPR019999">
    <property type="entry name" value="Anth_synth_I-like"/>
</dbReference>
<dbReference type="RefSeq" id="XP_024734502.1">
    <property type="nucleotide sequence ID" value="XM_024875180.1"/>
</dbReference>
<gene>
    <name evidence="6" type="ORF">K444DRAFT_533858</name>
</gene>
<dbReference type="GO" id="GO:0016833">
    <property type="term" value="F:oxo-acid-lyase activity"/>
    <property type="evidence" value="ECO:0007669"/>
    <property type="project" value="InterPro"/>
</dbReference>
<name>A0A2J6T3I5_9HELO</name>
<dbReference type="GO" id="GO:0008909">
    <property type="term" value="F:isochorismate synthase activity"/>
    <property type="evidence" value="ECO:0007669"/>
    <property type="project" value="InterPro"/>
</dbReference>
<dbReference type="InParanoid" id="A0A2J6T3I5"/>
<organism evidence="6 7">
    <name type="scientific">Hyaloscypha bicolor E</name>
    <dbReference type="NCBI Taxonomy" id="1095630"/>
    <lineage>
        <taxon>Eukaryota</taxon>
        <taxon>Fungi</taxon>
        <taxon>Dikarya</taxon>
        <taxon>Ascomycota</taxon>
        <taxon>Pezizomycotina</taxon>
        <taxon>Leotiomycetes</taxon>
        <taxon>Helotiales</taxon>
        <taxon>Hyaloscyphaceae</taxon>
        <taxon>Hyaloscypha</taxon>
        <taxon>Hyaloscypha bicolor</taxon>
    </lineage>
</organism>
<dbReference type="Gene3D" id="3.60.120.10">
    <property type="entry name" value="Anthranilate synthase"/>
    <property type="match status" value="1"/>
</dbReference>
<dbReference type="GeneID" id="36583260"/>
<dbReference type="GO" id="GO:0000162">
    <property type="term" value="P:L-tryptophan biosynthetic process"/>
    <property type="evidence" value="ECO:0007669"/>
    <property type="project" value="TreeGrafter"/>
</dbReference>
<accession>A0A2J6T3I5</accession>
<dbReference type="InterPro" id="IPR015890">
    <property type="entry name" value="Chorismate_C"/>
</dbReference>
<dbReference type="SUPFAM" id="SSF56322">
    <property type="entry name" value="ADC synthase"/>
    <property type="match status" value="1"/>
</dbReference>
<dbReference type="Proteomes" id="UP000235371">
    <property type="component" value="Unassembled WGS sequence"/>
</dbReference>
<keyword evidence="4" id="KW-0456">Lyase</keyword>
<dbReference type="PANTHER" id="PTHR11236">
    <property type="entry name" value="AMINOBENZOATE/ANTHRANILATE SYNTHASE"/>
    <property type="match status" value="1"/>
</dbReference>
<evidence type="ECO:0000256" key="4">
    <source>
        <dbReference type="ARBA" id="ARBA00023239"/>
    </source>
</evidence>
<comment type="cofactor">
    <cofactor evidence="1">
        <name>Mg(2+)</name>
        <dbReference type="ChEBI" id="CHEBI:18420"/>
    </cofactor>
</comment>
<evidence type="ECO:0000313" key="7">
    <source>
        <dbReference type="Proteomes" id="UP000235371"/>
    </source>
</evidence>
<evidence type="ECO:0000259" key="5">
    <source>
        <dbReference type="Pfam" id="PF00425"/>
    </source>
</evidence>
<dbReference type="STRING" id="1095630.A0A2J6T3I5"/>
<dbReference type="PANTHER" id="PTHR11236:SF48">
    <property type="entry name" value="ISOCHORISMATE SYNTHASE MENF"/>
    <property type="match status" value="1"/>
</dbReference>
<evidence type="ECO:0000313" key="6">
    <source>
        <dbReference type="EMBL" id="PMD57598.1"/>
    </source>
</evidence>
<evidence type="ECO:0000256" key="2">
    <source>
        <dbReference type="ARBA" id="ARBA00022723"/>
    </source>
</evidence>
<dbReference type="OrthoDB" id="1865897at2759"/>
<evidence type="ECO:0000256" key="3">
    <source>
        <dbReference type="ARBA" id="ARBA00022842"/>
    </source>
</evidence>
<keyword evidence="3" id="KW-0460">Magnesium</keyword>
<reference evidence="6 7" key="1">
    <citation type="submission" date="2016-04" db="EMBL/GenBank/DDBJ databases">
        <title>A degradative enzymes factory behind the ericoid mycorrhizal symbiosis.</title>
        <authorList>
            <consortium name="DOE Joint Genome Institute"/>
            <person name="Martino E."/>
            <person name="Morin E."/>
            <person name="Grelet G."/>
            <person name="Kuo A."/>
            <person name="Kohler A."/>
            <person name="Daghino S."/>
            <person name="Barry K."/>
            <person name="Choi C."/>
            <person name="Cichocki N."/>
            <person name="Clum A."/>
            <person name="Copeland A."/>
            <person name="Hainaut M."/>
            <person name="Haridas S."/>
            <person name="Labutti K."/>
            <person name="Lindquist E."/>
            <person name="Lipzen A."/>
            <person name="Khouja H.-R."/>
            <person name="Murat C."/>
            <person name="Ohm R."/>
            <person name="Olson A."/>
            <person name="Spatafora J."/>
            <person name="Veneault-Fourrey C."/>
            <person name="Henrissat B."/>
            <person name="Grigoriev I."/>
            <person name="Martin F."/>
            <person name="Perotto S."/>
        </authorList>
    </citation>
    <scope>NUCLEOTIDE SEQUENCE [LARGE SCALE GENOMIC DNA]</scope>
    <source>
        <strain evidence="6 7">E</strain>
    </source>
</reference>
<keyword evidence="7" id="KW-1185">Reference proteome</keyword>
<dbReference type="NCBIfam" id="TIGR03494">
    <property type="entry name" value="salicyl_syn"/>
    <property type="match status" value="1"/>
</dbReference>
<dbReference type="AlphaFoldDB" id="A0A2J6T3I5"/>
<evidence type="ECO:0000256" key="1">
    <source>
        <dbReference type="ARBA" id="ARBA00001946"/>
    </source>
</evidence>
<proteinExistence type="predicted"/>
<feature type="domain" description="Chorismate-utilising enzyme C-terminal" evidence="5">
    <location>
        <begin position="181"/>
        <end position="435"/>
    </location>
</feature>
<dbReference type="Pfam" id="PF00425">
    <property type="entry name" value="Chorismate_bind"/>
    <property type="match status" value="1"/>
</dbReference>
<dbReference type="InterPro" id="IPR019996">
    <property type="entry name" value="Salicylate_synthase"/>
</dbReference>
<dbReference type="GO" id="GO:0046872">
    <property type="term" value="F:metal ion binding"/>
    <property type="evidence" value="ECO:0007669"/>
    <property type="project" value="UniProtKB-KW"/>
</dbReference>
<protein>
    <submittedName>
        <fullName evidence="6">ADC synthase</fullName>
    </submittedName>
</protein>
<dbReference type="EMBL" id="KZ613846">
    <property type="protein sequence ID" value="PMD57598.1"/>
    <property type="molecule type" value="Genomic_DNA"/>
</dbReference>
<sequence>MKDTPAPVPRLAVALPACKDGLETTVILLRKYKSLDHFAYERKDVWHIGLGSRSSLRADPKGETAWISGQGKERNCLIPGFLTDFVKNFVTEQSQQHEGRLFGQVGFNYGAHVRGQSYTPGRWPILSIMVPELEITVRPEGITVQGYDEELLTEVCDFLSGTCAPSIQVRDPQPVSTQCNEEEYKVLVSKALKEIKAGKYSKIISSRSVDLEKLVDMPSTLLHGRRANNPARSYTLNHGGFQATGFSPELVMAFQKGRVVTEPLAGTCSRVGTKDAIQMLRQELISDPKEIVEHVISVKEAVSELNQFCAPDTICVKDLMTIKDRGSVQHLGSSVHGQLSSKADPWTAFNVLFPSITATGIPKDIALAAIDRLETRPRELYSGAVLLIDPKEDFFEATLCLRIVLQDSTNSWIQAGAGIIAQSNPERELTETHEKMASIAPYIVYEGK</sequence>
<keyword evidence="2" id="KW-0479">Metal-binding</keyword>